<evidence type="ECO:0000313" key="1">
    <source>
        <dbReference type="EMBL" id="SEA35932.1"/>
    </source>
</evidence>
<organism evidence="1 2">
    <name type="scientific">Bowdeniella nasicola</name>
    <dbReference type="NCBI Taxonomy" id="208480"/>
    <lineage>
        <taxon>Bacteria</taxon>
        <taxon>Bacillati</taxon>
        <taxon>Actinomycetota</taxon>
        <taxon>Actinomycetes</taxon>
        <taxon>Actinomycetales</taxon>
        <taxon>Actinomycetaceae</taxon>
        <taxon>Bowdeniella</taxon>
    </lineage>
</organism>
<evidence type="ECO:0008006" key="3">
    <source>
        <dbReference type="Google" id="ProtNLM"/>
    </source>
</evidence>
<accession>A0A1H4AJW3</accession>
<sequence length="90" mass="9285">MTMFDKSLPGRPSGQDLVDQLKASGQLDALFAQIDAGEVELTGDGGFVPALVKAALERGLQAELTSHLGYEKGAADAAAHANSRNGTTSK</sequence>
<feature type="non-terminal residue" evidence="1">
    <location>
        <position position="90"/>
    </location>
</feature>
<gene>
    <name evidence="1" type="ORF">SAMN02910418_01412</name>
</gene>
<protein>
    <recommendedName>
        <fullName evidence="3">IS256 family transposase</fullName>
    </recommendedName>
</protein>
<reference evidence="2" key="1">
    <citation type="submission" date="2016-10" db="EMBL/GenBank/DDBJ databases">
        <authorList>
            <person name="Varghese N."/>
            <person name="Submissions S."/>
        </authorList>
    </citation>
    <scope>NUCLEOTIDE SEQUENCE [LARGE SCALE GENOMIC DNA]</scope>
    <source>
        <strain evidence="2">KPR-1</strain>
    </source>
</reference>
<name>A0A1H4AJW3_9ACTO</name>
<dbReference type="Proteomes" id="UP000199288">
    <property type="component" value="Unassembled WGS sequence"/>
</dbReference>
<keyword evidence="2" id="KW-1185">Reference proteome</keyword>
<proteinExistence type="predicted"/>
<dbReference type="AlphaFoldDB" id="A0A1H4AJW3"/>
<evidence type="ECO:0000313" key="2">
    <source>
        <dbReference type="Proteomes" id="UP000199288"/>
    </source>
</evidence>
<dbReference type="EMBL" id="FNQV01000008">
    <property type="protein sequence ID" value="SEA35932.1"/>
    <property type="molecule type" value="Genomic_DNA"/>
</dbReference>